<dbReference type="Proteomes" id="UP000632659">
    <property type="component" value="Unassembled WGS sequence"/>
</dbReference>
<comment type="caution">
    <text evidence="1">The sequence shown here is derived from an EMBL/GenBank/DDBJ whole genome shotgun (WGS) entry which is preliminary data.</text>
</comment>
<dbReference type="EMBL" id="JACRTL010000007">
    <property type="protein sequence ID" value="MBC8611611.1"/>
    <property type="molecule type" value="Genomic_DNA"/>
</dbReference>
<keyword evidence="2" id="KW-1185">Reference proteome</keyword>
<gene>
    <name evidence="1" type="ORF">H8702_10960</name>
</gene>
<organism evidence="1 2">
    <name type="scientific">Massiliimalia timonensis</name>
    <dbReference type="NCBI Taxonomy" id="1987501"/>
    <lineage>
        <taxon>Bacteria</taxon>
        <taxon>Bacillati</taxon>
        <taxon>Bacillota</taxon>
        <taxon>Clostridia</taxon>
        <taxon>Eubacteriales</taxon>
        <taxon>Oscillospiraceae</taxon>
        <taxon>Massiliimalia</taxon>
    </lineage>
</organism>
<evidence type="ECO:0000313" key="2">
    <source>
        <dbReference type="Proteomes" id="UP000632659"/>
    </source>
</evidence>
<sequence>MLSIQKQLVGQSNIFEYSFNNPVNYSDDSGHWPKLKTTRINKNTLKIHLTIKASDIADFFKYDAWLDSIIGAICGFIPGGYVVSSVTALTVPIKQGISYLIRKYGKKKSIYVWVQFSYKFKKSKQRIIAGLFPVTVTRTYVHLYNIKSGGGLK</sequence>
<evidence type="ECO:0000313" key="1">
    <source>
        <dbReference type="EMBL" id="MBC8611611.1"/>
    </source>
</evidence>
<accession>A0A8J6PFT1</accession>
<dbReference type="AlphaFoldDB" id="A0A8J6PFT1"/>
<proteinExistence type="predicted"/>
<name>A0A8J6PFT1_9FIRM</name>
<reference evidence="1" key="1">
    <citation type="submission" date="2020-08" db="EMBL/GenBank/DDBJ databases">
        <title>Genome public.</title>
        <authorList>
            <person name="Liu C."/>
            <person name="Sun Q."/>
        </authorList>
    </citation>
    <scope>NUCLEOTIDE SEQUENCE</scope>
    <source>
        <strain evidence="1">NSJ-15</strain>
    </source>
</reference>
<protein>
    <submittedName>
        <fullName evidence="1">Uncharacterized protein</fullName>
    </submittedName>
</protein>